<dbReference type="AlphaFoldDB" id="A0AAD4QYX7"/>
<sequence length="247" mass="28141">MEKIRSWFVRQRDRTFASYSRFGRPGEEEDDRPPPTQILVAPFDENAPEFMFFRAWHVQKAAITFACFGMSMVVLIFISSFFEFDWYHHQKGVDVGALLGLFFYLALGVLIHYYVLYGIKKQNPFYLLPFIVAYSIVCTGELFLFLALLFRVTDTQSTTMTQIHPSQVSMLLIVSLTVAIQATMLQAILKCRQFLSLKQIHEMEMRVAEKSRTENPAIQIVVAKDSTDASNSESPTGENGATNGHVV</sequence>
<feature type="transmembrane region" description="Helical" evidence="2">
    <location>
        <begin position="61"/>
        <end position="82"/>
    </location>
</feature>
<accession>A0AAD4QYX7</accession>
<keyword evidence="2" id="KW-0812">Transmembrane</keyword>
<keyword evidence="2" id="KW-1133">Transmembrane helix</keyword>
<reference evidence="3" key="1">
    <citation type="submission" date="2022-01" db="EMBL/GenBank/DDBJ databases">
        <title>Genome Sequence Resource for Two Populations of Ditylenchus destructor, the Migratory Endoparasitic Phytonematode.</title>
        <authorList>
            <person name="Zhang H."/>
            <person name="Lin R."/>
            <person name="Xie B."/>
        </authorList>
    </citation>
    <scope>NUCLEOTIDE SEQUENCE</scope>
    <source>
        <strain evidence="3">BazhouSP</strain>
    </source>
</reference>
<dbReference type="Proteomes" id="UP001201812">
    <property type="component" value="Unassembled WGS sequence"/>
</dbReference>
<evidence type="ECO:0000256" key="2">
    <source>
        <dbReference type="SAM" id="Phobius"/>
    </source>
</evidence>
<evidence type="ECO:0000313" key="3">
    <source>
        <dbReference type="EMBL" id="KAI1704696.1"/>
    </source>
</evidence>
<gene>
    <name evidence="3" type="ORF">DdX_14050</name>
</gene>
<name>A0AAD4QYX7_9BILA</name>
<evidence type="ECO:0000313" key="4">
    <source>
        <dbReference type="Proteomes" id="UP001201812"/>
    </source>
</evidence>
<comment type="caution">
    <text evidence="3">The sequence shown here is derived from an EMBL/GenBank/DDBJ whole genome shotgun (WGS) entry which is preliminary data.</text>
</comment>
<feature type="transmembrane region" description="Helical" evidence="2">
    <location>
        <begin position="127"/>
        <end position="150"/>
    </location>
</feature>
<proteinExistence type="predicted"/>
<feature type="transmembrane region" description="Helical" evidence="2">
    <location>
        <begin position="94"/>
        <end position="115"/>
    </location>
</feature>
<dbReference type="EMBL" id="JAKKPZ010000064">
    <property type="protein sequence ID" value="KAI1704696.1"/>
    <property type="molecule type" value="Genomic_DNA"/>
</dbReference>
<evidence type="ECO:0000256" key="1">
    <source>
        <dbReference type="SAM" id="MobiDB-lite"/>
    </source>
</evidence>
<feature type="transmembrane region" description="Helical" evidence="2">
    <location>
        <begin position="170"/>
        <end position="189"/>
    </location>
</feature>
<organism evidence="3 4">
    <name type="scientific">Ditylenchus destructor</name>
    <dbReference type="NCBI Taxonomy" id="166010"/>
    <lineage>
        <taxon>Eukaryota</taxon>
        <taxon>Metazoa</taxon>
        <taxon>Ecdysozoa</taxon>
        <taxon>Nematoda</taxon>
        <taxon>Chromadorea</taxon>
        <taxon>Rhabditida</taxon>
        <taxon>Tylenchina</taxon>
        <taxon>Tylenchomorpha</taxon>
        <taxon>Sphaerularioidea</taxon>
        <taxon>Anguinidae</taxon>
        <taxon>Anguininae</taxon>
        <taxon>Ditylenchus</taxon>
    </lineage>
</organism>
<protein>
    <submittedName>
        <fullName evidence="3">Uncharacterized protein</fullName>
    </submittedName>
</protein>
<feature type="region of interest" description="Disordered" evidence="1">
    <location>
        <begin position="226"/>
        <end position="247"/>
    </location>
</feature>
<feature type="compositionally biased region" description="Polar residues" evidence="1">
    <location>
        <begin position="228"/>
        <end position="247"/>
    </location>
</feature>
<keyword evidence="2" id="KW-0472">Membrane</keyword>
<keyword evidence="4" id="KW-1185">Reference proteome</keyword>